<reference evidence="7 8" key="1">
    <citation type="journal article" date="2017" name="Int. J. Syst. Evol. Microbiol.">
        <title>Ramlibacter alkalitolerans sp. nov., alkali-tolerant bacterium isolated from soil of ginseng.</title>
        <authorList>
            <person name="Lee D.H."/>
            <person name="Cha C.J."/>
        </authorList>
    </citation>
    <scope>NUCLEOTIDE SEQUENCE [LARGE SCALE GENOMIC DNA]</scope>
    <source>
        <strain evidence="7 8">KACC 19305</strain>
    </source>
</reference>
<sequence>MKSNIARALLLALPLAAATVAAQAPAPAAGQDKPYKVVDGYKVDKFTMEGFRTWRAAACDRCHGANQEGLVGPSLINSLKTLTKEEFVTTVTNGRLDKGMVSFATNKTVMSNLDALYAYLKGRSDGAITRARVEPMEVGS</sequence>
<keyword evidence="3 4" id="KW-0408">Iron</keyword>
<feature type="chain" id="PRO_5046737668" evidence="5">
    <location>
        <begin position="25"/>
        <end position="140"/>
    </location>
</feature>
<evidence type="ECO:0000256" key="2">
    <source>
        <dbReference type="ARBA" id="ARBA00022723"/>
    </source>
</evidence>
<name>A0ABS1JKF5_9BURK</name>
<protein>
    <submittedName>
        <fullName evidence="7">C-type cytochrome</fullName>
    </submittedName>
</protein>
<keyword evidence="2 4" id="KW-0479">Metal-binding</keyword>
<evidence type="ECO:0000313" key="7">
    <source>
        <dbReference type="EMBL" id="MBL0424689.1"/>
    </source>
</evidence>
<keyword evidence="8" id="KW-1185">Reference proteome</keyword>
<dbReference type="InterPro" id="IPR036909">
    <property type="entry name" value="Cyt_c-like_dom_sf"/>
</dbReference>
<comment type="caution">
    <text evidence="7">The sequence shown here is derived from an EMBL/GenBank/DDBJ whole genome shotgun (WGS) entry which is preliminary data.</text>
</comment>
<proteinExistence type="predicted"/>
<keyword evidence="1 4" id="KW-0349">Heme</keyword>
<evidence type="ECO:0000256" key="1">
    <source>
        <dbReference type="ARBA" id="ARBA00022617"/>
    </source>
</evidence>
<evidence type="ECO:0000256" key="5">
    <source>
        <dbReference type="SAM" id="SignalP"/>
    </source>
</evidence>
<keyword evidence="5" id="KW-0732">Signal</keyword>
<dbReference type="InterPro" id="IPR009056">
    <property type="entry name" value="Cyt_c-like_dom"/>
</dbReference>
<gene>
    <name evidence="7" type="ORF">JI746_06165</name>
</gene>
<organism evidence="7 8">
    <name type="scientific">Ramlibacter alkalitolerans</name>
    <dbReference type="NCBI Taxonomy" id="2039631"/>
    <lineage>
        <taxon>Bacteria</taxon>
        <taxon>Pseudomonadati</taxon>
        <taxon>Pseudomonadota</taxon>
        <taxon>Betaproteobacteria</taxon>
        <taxon>Burkholderiales</taxon>
        <taxon>Comamonadaceae</taxon>
        <taxon>Ramlibacter</taxon>
    </lineage>
</organism>
<dbReference type="Proteomes" id="UP000622707">
    <property type="component" value="Unassembled WGS sequence"/>
</dbReference>
<feature type="signal peptide" evidence="5">
    <location>
        <begin position="1"/>
        <end position="24"/>
    </location>
</feature>
<feature type="domain" description="Cytochrome c" evidence="6">
    <location>
        <begin position="45"/>
        <end position="124"/>
    </location>
</feature>
<dbReference type="RefSeq" id="WP_201687928.1">
    <property type="nucleotide sequence ID" value="NZ_JAEQND010000003.1"/>
</dbReference>
<accession>A0ABS1JKF5</accession>
<dbReference type="EMBL" id="JAEQND010000003">
    <property type="protein sequence ID" value="MBL0424689.1"/>
    <property type="molecule type" value="Genomic_DNA"/>
</dbReference>
<evidence type="ECO:0000313" key="8">
    <source>
        <dbReference type="Proteomes" id="UP000622707"/>
    </source>
</evidence>
<dbReference type="Pfam" id="PF13442">
    <property type="entry name" value="Cytochrome_CBB3"/>
    <property type="match status" value="1"/>
</dbReference>
<evidence type="ECO:0000259" key="6">
    <source>
        <dbReference type="PROSITE" id="PS51007"/>
    </source>
</evidence>
<dbReference type="SUPFAM" id="SSF46626">
    <property type="entry name" value="Cytochrome c"/>
    <property type="match status" value="1"/>
</dbReference>
<evidence type="ECO:0000256" key="4">
    <source>
        <dbReference type="PROSITE-ProRule" id="PRU00433"/>
    </source>
</evidence>
<dbReference type="Gene3D" id="1.10.760.10">
    <property type="entry name" value="Cytochrome c-like domain"/>
    <property type="match status" value="1"/>
</dbReference>
<evidence type="ECO:0000256" key="3">
    <source>
        <dbReference type="ARBA" id="ARBA00023004"/>
    </source>
</evidence>
<dbReference type="PROSITE" id="PS51007">
    <property type="entry name" value="CYTC"/>
    <property type="match status" value="1"/>
</dbReference>